<proteinExistence type="predicted"/>
<evidence type="ECO:0000313" key="1">
    <source>
        <dbReference type="EMBL" id="RAM37209.1"/>
    </source>
</evidence>
<dbReference type="RefSeq" id="WP_146617505.1">
    <property type="nucleotide sequence ID" value="NZ_QLNP01000075.1"/>
</dbReference>
<dbReference type="AlphaFoldDB" id="A0A328HF07"/>
<protein>
    <submittedName>
        <fullName evidence="1">Uncharacterized protein</fullName>
    </submittedName>
</protein>
<reference evidence="1 2" key="1">
    <citation type="submission" date="2018-04" db="EMBL/GenBank/DDBJ databases">
        <title>Bacteria isolated from cave deposits of Manipur.</title>
        <authorList>
            <person name="Sahoo D."/>
            <person name="Sarangthem I."/>
            <person name="Nandeibam J."/>
        </authorList>
    </citation>
    <scope>NUCLEOTIDE SEQUENCE [LARGE SCALE GENOMIC DNA]</scope>
    <source>
        <strain evidence="2">mrc11</strain>
    </source>
</reference>
<dbReference type="EMBL" id="QLNP01000075">
    <property type="protein sequence ID" value="RAM37209.1"/>
    <property type="molecule type" value="Genomic_DNA"/>
</dbReference>
<gene>
    <name evidence="1" type="ORF">DBZ45_11245</name>
</gene>
<sequence length="120" mass="13535">MAQISVRFPGPLSLDMQRELSKQSGSYLWNKPGLGPQLTLEQLESVACPAEVVTHEGHHSFWTITFWFDQEITGSALSMTFRWPEQGIECSFAVPGEDIDRALEEATELWSPDPEGYFSQ</sequence>
<comment type="caution">
    <text evidence="1">The sequence shown here is derived from an EMBL/GenBank/DDBJ whole genome shotgun (WGS) entry which is preliminary data.</text>
</comment>
<accession>A0A328HF07</accession>
<evidence type="ECO:0000313" key="2">
    <source>
        <dbReference type="Proteomes" id="UP000249166"/>
    </source>
</evidence>
<dbReference type="Proteomes" id="UP000249166">
    <property type="component" value="Unassembled WGS sequence"/>
</dbReference>
<dbReference type="OrthoDB" id="9856801at2"/>
<name>A0A328HF07_ARTGO</name>
<organism evidence="1 2">
    <name type="scientific">Arthrobacter globiformis</name>
    <dbReference type="NCBI Taxonomy" id="1665"/>
    <lineage>
        <taxon>Bacteria</taxon>
        <taxon>Bacillati</taxon>
        <taxon>Actinomycetota</taxon>
        <taxon>Actinomycetes</taxon>
        <taxon>Micrococcales</taxon>
        <taxon>Micrococcaceae</taxon>
        <taxon>Arthrobacter</taxon>
    </lineage>
</organism>